<proteinExistence type="predicted"/>
<feature type="compositionally biased region" description="Basic and acidic residues" evidence="1">
    <location>
        <begin position="278"/>
        <end position="314"/>
    </location>
</feature>
<keyword evidence="3" id="KW-1185">Reference proteome</keyword>
<feature type="compositionally biased region" description="Basic and acidic residues" evidence="1">
    <location>
        <begin position="368"/>
        <end position="379"/>
    </location>
</feature>
<reference evidence="2 3" key="1">
    <citation type="submission" date="2020-08" db="EMBL/GenBank/DDBJ databases">
        <authorList>
            <person name="Newling K."/>
            <person name="Davey J."/>
            <person name="Forrester S."/>
        </authorList>
    </citation>
    <scope>NUCLEOTIDE SEQUENCE [LARGE SCALE GENOMIC DNA]</scope>
    <source>
        <strain evidence="3">Crithidia deanei Carvalho (ATCC PRA-265)</strain>
    </source>
</reference>
<feature type="compositionally biased region" description="Low complexity" evidence="1">
    <location>
        <begin position="234"/>
        <end position="253"/>
    </location>
</feature>
<dbReference type="EMBL" id="LR877146">
    <property type="protein sequence ID" value="CAD2213591.1"/>
    <property type="molecule type" value="Genomic_DNA"/>
</dbReference>
<evidence type="ECO:0000256" key="1">
    <source>
        <dbReference type="SAM" id="MobiDB-lite"/>
    </source>
</evidence>
<feature type="compositionally biased region" description="Basic and acidic residues" evidence="1">
    <location>
        <begin position="223"/>
        <end position="233"/>
    </location>
</feature>
<dbReference type="Proteomes" id="UP000515908">
    <property type="component" value="Chromosome 02"/>
</dbReference>
<evidence type="ECO:0000313" key="3">
    <source>
        <dbReference type="Proteomes" id="UP000515908"/>
    </source>
</evidence>
<accession>A0A7G2C380</accession>
<feature type="compositionally biased region" description="Basic and acidic residues" evidence="1">
    <location>
        <begin position="346"/>
        <end position="358"/>
    </location>
</feature>
<name>A0A7G2C380_9TRYP</name>
<dbReference type="VEuPathDB" id="TriTrypDB:ADEAN_000103400"/>
<feature type="region of interest" description="Disordered" evidence="1">
    <location>
        <begin position="346"/>
        <end position="379"/>
    </location>
</feature>
<feature type="region of interest" description="Disordered" evidence="1">
    <location>
        <begin position="1"/>
        <end position="34"/>
    </location>
</feature>
<feature type="region of interest" description="Disordered" evidence="1">
    <location>
        <begin position="167"/>
        <end position="314"/>
    </location>
</feature>
<feature type="compositionally biased region" description="Polar residues" evidence="1">
    <location>
        <begin position="1"/>
        <end position="10"/>
    </location>
</feature>
<evidence type="ECO:0000313" key="2">
    <source>
        <dbReference type="EMBL" id="CAD2213591.1"/>
    </source>
</evidence>
<protein>
    <submittedName>
        <fullName evidence="2">Uncharacterized protein</fullName>
    </submittedName>
</protein>
<gene>
    <name evidence="2" type="ORF">ADEAN_000103400</name>
</gene>
<dbReference type="AlphaFoldDB" id="A0A7G2C380"/>
<organism evidence="2 3">
    <name type="scientific">Angomonas deanei</name>
    <dbReference type="NCBI Taxonomy" id="59799"/>
    <lineage>
        <taxon>Eukaryota</taxon>
        <taxon>Discoba</taxon>
        <taxon>Euglenozoa</taxon>
        <taxon>Kinetoplastea</taxon>
        <taxon>Metakinetoplastina</taxon>
        <taxon>Trypanosomatida</taxon>
        <taxon>Trypanosomatidae</taxon>
        <taxon>Strigomonadinae</taxon>
        <taxon>Angomonas</taxon>
    </lineage>
</organism>
<feature type="compositionally biased region" description="Polar residues" evidence="1">
    <location>
        <begin position="19"/>
        <end position="34"/>
    </location>
</feature>
<sequence>MSVVSSTPSSIGDVLDGLRSTNDGSDYEQSVSQKDINENEGEVNVEALRNGAMQPGNAHPVVKPNVYSNGVNRRATQPVGAPSHGTNRNGNYPPVMNGMRGGVAPFVPRVMPYGVPGGAKPTSPMYPMHTNVNSVNAPNGKRPSAPDAMPGTRAPVNQYPAGMYTGIPRPMNGYPPTRSNPFARPNEAPAAVVARRSNPPVNGPVKQPTPPQQPKQAAPAPRPEIRPAPESHEPSGTTSPRSTSGTTTKNSSTPVELNVFLKGPKKQFMIPNEANVNVKEKEKQAIQTRKEQEAERRRRGKKDIDYNNKDRNDYSLDHESVLDDMSLLSDEVKLREELYRDYMESKKREKLPKIDKNGKPIPQRKKIDRAERIRRAAKA</sequence>